<evidence type="ECO:0000256" key="6">
    <source>
        <dbReference type="ARBA" id="ARBA00023004"/>
    </source>
</evidence>
<evidence type="ECO:0000256" key="3">
    <source>
        <dbReference type="ARBA" id="ARBA00022691"/>
    </source>
</evidence>
<keyword evidence="7" id="KW-0411">Iron-sulfur</keyword>
<dbReference type="FunFam" id="3.20.20.540:FF:000001">
    <property type="entry name" value="Phosphomethylpyrimidine synthase"/>
    <property type="match status" value="1"/>
</dbReference>
<evidence type="ECO:0000256" key="1">
    <source>
        <dbReference type="ARBA" id="ARBA00001966"/>
    </source>
</evidence>
<dbReference type="KEGG" id="ttz:FHG85_07525"/>
<dbReference type="EMBL" id="CP041345">
    <property type="protein sequence ID" value="QKG80115.1"/>
    <property type="molecule type" value="Genomic_DNA"/>
</dbReference>
<dbReference type="GO" id="GO:0051539">
    <property type="term" value="F:4 iron, 4 sulfur cluster binding"/>
    <property type="evidence" value="ECO:0007669"/>
    <property type="project" value="UniProtKB-KW"/>
</dbReference>
<evidence type="ECO:0000256" key="8">
    <source>
        <dbReference type="ARBA" id="ARBA00023239"/>
    </source>
</evidence>
<evidence type="ECO:0000256" key="2">
    <source>
        <dbReference type="ARBA" id="ARBA00022485"/>
    </source>
</evidence>
<keyword evidence="8" id="KW-0456">Lyase</keyword>
<dbReference type="EC" id="4.1.99.17" evidence="9"/>
<dbReference type="SFLD" id="SFLDS00113">
    <property type="entry name" value="Radical_SAM_Phosphomethylpyrim"/>
    <property type="match status" value="1"/>
</dbReference>
<evidence type="ECO:0000313" key="11">
    <source>
        <dbReference type="Proteomes" id="UP000500961"/>
    </source>
</evidence>
<proteinExistence type="predicted"/>
<gene>
    <name evidence="10" type="primary">thiC</name>
    <name evidence="10" type="ORF">FHG85_07525</name>
</gene>
<name>A0A7D3XL54_9BACT</name>
<sequence length="427" mass="46846">MNTQLQYAAKGIVTPEMEQAALHDGVSPNWICAQIAAGRCVIPKNKNHNIKARAIGDGLPTKINANIGTSGKHCSINEELEKLKIAAKYGADSIMDLSTGGDLFLILSEVLKNSPVMVGTVPIYTVVARKGELGLSDEFIFDPEELFHEIEEQAKLGVDFMTLHCAVTRESIRYLKTHKRVTGIVSRGGSLIYRYIKQTGKENPLYEQYDRVLEICQRYDVTISLGDGLRPGSGADANDHSQIEELLIQGDLVRRAQEKGVQVMVEGPGHMPLNQIEANMKLMKRICYGAPLYVLGPLTTDAAAGYDHIAGAIGGAIAATHGANFLCYVTPAEHLCLPNIDDVKQGVIASRIAAHSADIANGLPLATLNDLNLSRARYELNWNEMFKYMIDPENARKRKNDSESEKDDYCTMCGELCAMKTYKNSSN</sequence>
<dbReference type="Pfam" id="PF01964">
    <property type="entry name" value="ThiC_Rad_SAM"/>
    <property type="match status" value="1"/>
</dbReference>
<dbReference type="PANTHER" id="PTHR30557">
    <property type="entry name" value="THIAMINE BIOSYNTHESIS PROTEIN THIC"/>
    <property type="match status" value="1"/>
</dbReference>
<dbReference type="SFLD" id="SFLDF00407">
    <property type="entry name" value="phosphomethylpyrimidine_syntha"/>
    <property type="match status" value="1"/>
</dbReference>
<accession>A0A7D3XL54</accession>
<comment type="cofactor">
    <cofactor evidence="1">
        <name>[4Fe-4S] cluster</name>
        <dbReference type="ChEBI" id="CHEBI:49883"/>
    </cofactor>
</comment>
<protein>
    <recommendedName>
        <fullName evidence="9">Phosphomethylpyrimidine synthase</fullName>
        <ecNumber evidence="9">4.1.99.17</ecNumber>
    </recommendedName>
</protein>
<dbReference type="PANTHER" id="PTHR30557:SF1">
    <property type="entry name" value="PHOSPHOMETHYLPYRIMIDINE SYNTHASE, CHLOROPLASTIC"/>
    <property type="match status" value="1"/>
</dbReference>
<evidence type="ECO:0000313" key="10">
    <source>
        <dbReference type="EMBL" id="QKG80115.1"/>
    </source>
</evidence>
<dbReference type="GO" id="GO:0046872">
    <property type="term" value="F:metal ion binding"/>
    <property type="evidence" value="ECO:0007669"/>
    <property type="project" value="UniProtKB-KW"/>
</dbReference>
<dbReference type="Gene3D" id="6.10.250.620">
    <property type="match status" value="1"/>
</dbReference>
<dbReference type="NCBIfam" id="TIGR00190">
    <property type="entry name" value="thiC"/>
    <property type="match status" value="1"/>
</dbReference>
<dbReference type="NCBIfam" id="NF009895">
    <property type="entry name" value="PRK13352.1"/>
    <property type="match status" value="1"/>
</dbReference>
<keyword evidence="11" id="KW-1185">Reference proteome</keyword>
<reference evidence="10 11" key="1">
    <citation type="submission" date="2019-07" db="EMBL/GenBank/DDBJ databases">
        <title>Thalassofilum flectens gen. nov., sp. nov., a novel moderate thermophilic anaerobe from a shallow sea hot spring in Kunashir Island (Russia), representing a new family in the order Bacteroidales, and proposal of Thalassofilacea fam. nov.</title>
        <authorList>
            <person name="Kochetkova T.V."/>
            <person name="Podosokorskaya O.A."/>
            <person name="Novikov A."/>
            <person name="Elcheninov A.G."/>
            <person name="Toshchakov S.V."/>
            <person name="Kublanov I.V."/>
        </authorList>
    </citation>
    <scope>NUCLEOTIDE SEQUENCE [LARGE SCALE GENOMIC DNA]</scope>
    <source>
        <strain evidence="10 11">38-H</strain>
    </source>
</reference>
<keyword evidence="3" id="KW-0949">S-adenosyl-L-methionine</keyword>
<dbReference type="SFLD" id="SFLDG01114">
    <property type="entry name" value="phosphomethylpyrimidine_syntha"/>
    <property type="match status" value="1"/>
</dbReference>
<evidence type="ECO:0000256" key="4">
    <source>
        <dbReference type="ARBA" id="ARBA00022723"/>
    </source>
</evidence>
<keyword evidence="2" id="KW-0004">4Fe-4S</keyword>
<dbReference type="InterPro" id="IPR002817">
    <property type="entry name" value="ThiC/BzaA/B"/>
</dbReference>
<dbReference type="RefSeq" id="WP_173074544.1">
    <property type="nucleotide sequence ID" value="NZ_CP041345.1"/>
</dbReference>
<dbReference type="AlphaFoldDB" id="A0A7D3XL54"/>
<evidence type="ECO:0000256" key="7">
    <source>
        <dbReference type="ARBA" id="ARBA00023014"/>
    </source>
</evidence>
<dbReference type="Proteomes" id="UP000500961">
    <property type="component" value="Chromosome"/>
</dbReference>
<keyword evidence="6" id="KW-0408">Iron</keyword>
<dbReference type="InterPro" id="IPR038521">
    <property type="entry name" value="ThiC/Bza_core_dom"/>
</dbReference>
<keyword evidence="5" id="KW-0862">Zinc</keyword>
<evidence type="ECO:0000256" key="5">
    <source>
        <dbReference type="ARBA" id="ARBA00022833"/>
    </source>
</evidence>
<evidence type="ECO:0000256" key="9">
    <source>
        <dbReference type="NCBIfam" id="TIGR00190"/>
    </source>
</evidence>
<dbReference type="GO" id="GO:0009228">
    <property type="term" value="P:thiamine biosynthetic process"/>
    <property type="evidence" value="ECO:0007669"/>
    <property type="project" value="UniProtKB-UniRule"/>
</dbReference>
<keyword evidence="4" id="KW-0479">Metal-binding</keyword>
<organism evidence="10 11">
    <name type="scientific">Tenuifilum thalassicum</name>
    <dbReference type="NCBI Taxonomy" id="2590900"/>
    <lineage>
        <taxon>Bacteria</taxon>
        <taxon>Pseudomonadati</taxon>
        <taxon>Bacteroidota</taxon>
        <taxon>Bacteroidia</taxon>
        <taxon>Bacteroidales</taxon>
        <taxon>Tenuifilaceae</taxon>
        <taxon>Tenuifilum</taxon>
    </lineage>
</organism>
<dbReference type="Gene3D" id="3.20.20.540">
    <property type="entry name" value="Radical SAM ThiC family, central domain"/>
    <property type="match status" value="1"/>
</dbReference>
<dbReference type="GO" id="GO:0070284">
    <property type="term" value="F:phosphomethylpyrimidine synthase activity"/>
    <property type="evidence" value="ECO:0007669"/>
    <property type="project" value="UniProtKB-EC"/>
</dbReference>